<evidence type="ECO:0000259" key="4">
    <source>
        <dbReference type="PROSITE" id="PS51211"/>
    </source>
</evidence>
<dbReference type="SMART" id="SM00216">
    <property type="entry name" value="VWD"/>
    <property type="match status" value="1"/>
</dbReference>
<reference evidence="6" key="1">
    <citation type="submission" date="2025-08" db="UniProtKB">
        <authorList>
            <consortium name="Ensembl"/>
        </authorList>
    </citation>
    <scope>IDENTIFICATION</scope>
</reference>
<dbReference type="Gene3D" id="1.25.10.20">
    <property type="entry name" value="Vitellinogen, superhelical"/>
    <property type="match status" value="1"/>
</dbReference>
<evidence type="ECO:0000259" key="5">
    <source>
        <dbReference type="PROSITE" id="PS51233"/>
    </source>
</evidence>
<dbReference type="GO" id="GO:0045735">
    <property type="term" value="F:nutrient reservoir activity"/>
    <property type="evidence" value="ECO:0007669"/>
    <property type="project" value="UniProtKB-KW"/>
</dbReference>
<feature type="domain" description="Vitellogenin" evidence="4">
    <location>
        <begin position="1"/>
        <end position="394"/>
    </location>
</feature>
<evidence type="ECO:0000313" key="7">
    <source>
        <dbReference type="Proteomes" id="UP000264820"/>
    </source>
</evidence>
<keyword evidence="7" id="KW-1185">Reference proteome</keyword>
<dbReference type="SUPFAM" id="SSF56968">
    <property type="entry name" value="Lipovitellin-phosvitin complex, beta-sheet shell regions"/>
    <property type="match status" value="1"/>
</dbReference>
<dbReference type="SUPFAM" id="SSF48431">
    <property type="entry name" value="Lipovitellin-phosvitin complex, superhelical domain"/>
    <property type="match status" value="1"/>
</dbReference>
<dbReference type="Proteomes" id="UP000264820">
    <property type="component" value="Unplaced"/>
</dbReference>
<dbReference type="InterPro" id="IPR015819">
    <property type="entry name" value="Lipid_transp_b-sht_shell"/>
</dbReference>
<evidence type="ECO:0000256" key="1">
    <source>
        <dbReference type="ARBA" id="ARBA00022761"/>
    </source>
</evidence>
<dbReference type="Pfam" id="PF09175">
    <property type="entry name" value="Vit_b-sht_shell"/>
    <property type="match status" value="1"/>
</dbReference>
<dbReference type="InterPro" id="IPR011030">
    <property type="entry name" value="Lipovitellin_superhlx_dom"/>
</dbReference>
<protein>
    <submittedName>
        <fullName evidence="6">Uncharacterized protein</fullName>
    </submittedName>
</protein>
<dbReference type="InterPro" id="IPR001747">
    <property type="entry name" value="Vitellogenin_N"/>
</dbReference>
<dbReference type="SMART" id="SM00638">
    <property type="entry name" value="LPD_N"/>
    <property type="match status" value="1"/>
</dbReference>
<reference evidence="6" key="2">
    <citation type="submission" date="2025-09" db="UniProtKB">
        <authorList>
            <consortium name="Ensembl"/>
        </authorList>
    </citation>
    <scope>IDENTIFICATION</scope>
</reference>
<dbReference type="PANTHER" id="PTHR23345">
    <property type="entry name" value="VITELLOGENIN-RELATED"/>
    <property type="match status" value="1"/>
</dbReference>
<dbReference type="InterPro" id="IPR015258">
    <property type="entry name" value="Vitellinogen_b-sht_shell"/>
</dbReference>
<comment type="caution">
    <text evidence="3">Lacks conserved residue(s) required for the propagation of feature annotation.</text>
</comment>
<dbReference type="InterPro" id="IPR037088">
    <property type="entry name" value="Vitellinogen_b-sht_shell_sf"/>
</dbReference>
<dbReference type="Pfam" id="PF00094">
    <property type="entry name" value="VWD"/>
    <property type="match status" value="1"/>
</dbReference>
<keyword evidence="1" id="KW-0758">Storage protein</keyword>
<dbReference type="SMART" id="SM01170">
    <property type="entry name" value="DUF1944"/>
    <property type="match status" value="1"/>
</dbReference>
<dbReference type="GO" id="GO:0032355">
    <property type="term" value="P:response to estradiol"/>
    <property type="evidence" value="ECO:0007669"/>
    <property type="project" value="TreeGrafter"/>
</dbReference>
<dbReference type="GO" id="GO:0071391">
    <property type="term" value="P:cellular response to estrogen stimulus"/>
    <property type="evidence" value="ECO:0007669"/>
    <property type="project" value="TreeGrafter"/>
</dbReference>
<feature type="domain" description="VWFD" evidence="5">
    <location>
        <begin position="523"/>
        <end position="698"/>
    </location>
</feature>
<dbReference type="STRING" id="109280.ENSHCOP00000026788"/>
<evidence type="ECO:0000256" key="2">
    <source>
        <dbReference type="ARBA" id="ARBA00023180"/>
    </source>
</evidence>
<dbReference type="InterPro" id="IPR050733">
    <property type="entry name" value="Vitellogenin/Apolipophorin"/>
</dbReference>
<dbReference type="GeneTree" id="ENSGT00530000064273"/>
<dbReference type="PROSITE" id="PS51211">
    <property type="entry name" value="VITELLOGENIN"/>
    <property type="match status" value="1"/>
</dbReference>
<sequence length="760" mass="85648">MPVKAEYRQRGSVQYEFSTELLQTPIQLVKVTNLQTQIEAVLSHIVANNVERVHDDAPLRFWEFIQLLRMAKLEDLQMVWRQHKTNPAYRQWILDTLPSVGTPVALRFIIQRFEAAELSTVEVAQALIASVHMVTANHEAIQLFDSLRVNPKIKTNPVLNEIVLLGYGTMVSKYCADKPVCPVELVKPIHTLLAESVSKGETWQMISILKVLSNAGHPMSLKPITKVLPIHGTAATSLPTRVHAEAIMALRNIAKKEPRLVQEMALQLYMDKALHPELRMLACIVIFETRPAVGLVTSLANLLKMEENLQFHAGSSSQKSRSSASSFEAIYNKNKFLGTENAPAFAVILQAVRTDGKLQGYQITGYADKTNARLQLILAALAADNNWRLCADGVLLSKHKATAKIAWGQACKQYDLTVTAETGLLGPSPAARLRMTWNQLPVVFKRYAKKAYDYIPAYVLESFIRSRDNNSVDQLSFTVAATSERTLDLIFKTPTYITVLKKNLRRAILVQVPNCLLFFFHSAECSSIRDTVTTFNNRKYKNEMPQYCYQILAQDCSEEMKFMVLLRKDDNVHNHINVKIADIDIDLYLRDTNVVVKVNGREVPTSHLPYQHPTAKIEIRPNKDGISVYAPSLGLHEVYFDKNSWKIKVADWIKGQTCGLCGKADGEIRQEYRTSNGRVTKNAVSFAHSWVLPAENCRDTTGNMKDLTRTEFEFNSFLYCLDLLVCADAAVIPQDFYNYSVDMRETTQAHLACSCTPQCA</sequence>
<dbReference type="PANTHER" id="PTHR23345:SF9">
    <property type="entry name" value="VITELLOGENIN-RELATED"/>
    <property type="match status" value="1"/>
</dbReference>
<organism evidence="6 7">
    <name type="scientific">Hippocampus comes</name>
    <name type="common">Tiger tail seahorse</name>
    <dbReference type="NCBI Taxonomy" id="109280"/>
    <lineage>
        <taxon>Eukaryota</taxon>
        <taxon>Metazoa</taxon>
        <taxon>Chordata</taxon>
        <taxon>Craniata</taxon>
        <taxon>Vertebrata</taxon>
        <taxon>Euteleostomi</taxon>
        <taxon>Actinopterygii</taxon>
        <taxon>Neopterygii</taxon>
        <taxon>Teleostei</taxon>
        <taxon>Neoteleostei</taxon>
        <taxon>Acanthomorphata</taxon>
        <taxon>Syngnathiaria</taxon>
        <taxon>Syngnathiformes</taxon>
        <taxon>Syngnathoidei</taxon>
        <taxon>Syngnathidae</taxon>
        <taxon>Hippocampus</taxon>
    </lineage>
</organism>
<evidence type="ECO:0000313" key="6">
    <source>
        <dbReference type="Ensembl" id="ENSHCOP00000026788.1"/>
    </source>
</evidence>
<evidence type="ECO:0000256" key="3">
    <source>
        <dbReference type="PROSITE-ProRule" id="PRU00557"/>
    </source>
</evidence>
<dbReference type="AlphaFoldDB" id="A0A3Q2ZK41"/>
<keyword evidence="2" id="KW-0325">Glycoprotein</keyword>
<accession>A0A3Q2ZK41</accession>
<dbReference type="Gene3D" id="2.20.90.10">
    <property type="entry name" value="Vitellinogen, beta-sheet shell domain"/>
    <property type="match status" value="1"/>
</dbReference>
<dbReference type="InterPro" id="IPR001846">
    <property type="entry name" value="VWF_type-D"/>
</dbReference>
<dbReference type="GO" id="GO:0005319">
    <property type="term" value="F:lipid transporter activity"/>
    <property type="evidence" value="ECO:0007669"/>
    <property type="project" value="InterPro"/>
</dbReference>
<dbReference type="Pfam" id="PF01347">
    <property type="entry name" value="Vitellogenin_N"/>
    <property type="match status" value="1"/>
</dbReference>
<name>A0A3Q2ZK41_HIPCM</name>
<proteinExistence type="predicted"/>
<dbReference type="PROSITE" id="PS51233">
    <property type="entry name" value="VWFD"/>
    <property type="match status" value="1"/>
</dbReference>
<dbReference type="Ensembl" id="ENSHCOT00000022291.1">
    <property type="protein sequence ID" value="ENSHCOP00000026788.1"/>
    <property type="gene ID" value="ENSHCOG00000018104.1"/>
</dbReference>